<dbReference type="EMBL" id="HBIW01022704">
    <property type="protein sequence ID" value="CAE0704124.1"/>
    <property type="molecule type" value="Transcribed_RNA"/>
</dbReference>
<dbReference type="InterPro" id="IPR036034">
    <property type="entry name" value="PDZ_sf"/>
</dbReference>
<evidence type="ECO:0000256" key="4">
    <source>
        <dbReference type="ARBA" id="ARBA00022825"/>
    </source>
</evidence>
<dbReference type="Pfam" id="PF13180">
    <property type="entry name" value="PDZ_2"/>
    <property type="match status" value="1"/>
</dbReference>
<comment type="similarity">
    <text evidence="1">Belongs to the peptidase S1C family.</text>
</comment>
<keyword evidence="9" id="KW-1185">Reference proteome</keyword>
<dbReference type="PROSITE" id="PS50106">
    <property type="entry name" value="PDZ"/>
    <property type="match status" value="1"/>
</dbReference>
<dbReference type="GO" id="GO:0004252">
    <property type="term" value="F:serine-type endopeptidase activity"/>
    <property type="evidence" value="ECO:0007669"/>
    <property type="project" value="InterPro"/>
</dbReference>
<proteinExistence type="inferred from homology"/>
<name>A0A7S4A587_9STRA</name>
<dbReference type="SMART" id="SM00228">
    <property type="entry name" value="PDZ"/>
    <property type="match status" value="1"/>
</dbReference>
<dbReference type="SUPFAM" id="SSF50156">
    <property type="entry name" value="PDZ domain-like"/>
    <property type="match status" value="1"/>
</dbReference>
<dbReference type="Pfam" id="PF13365">
    <property type="entry name" value="Trypsin_2"/>
    <property type="match status" value="1"/>
</dbReference>
<dbReference type="Proteomes" id="UP000789595">
    <property type="component" value="Unassembled WGS sequence"/>
</dbReference>
<dbReference type="OrthoDB" id="4217619at2759"/>
<dbReference type="GO" id="GO:0006508">
    <property type="term" value="P:proteolysis"/>
    <property type="evidence" value="ECO:0007669"/>
    <property type="project" value="UniProtKB-KW"/>
</dbReference>
<evidence type="ECO:0000313" key="7">
    <source>
        <dbReference type="EMBL" id="CAE0704124.1"/>
    </source>
</evidence>
<dbReference type="InterPro" id="IPR051201">
    <property type="entry name" value="Chloro_Bact_Ser_Proteases"/>
</dbReference>
<organism evidence="7">
    <name type="scientific">Pelagomonas calceolata</name>
    <dbReference type="NCBI Taxonomy" id="35677"/>
    <lineage>
        <taxon>Eukaryota</taxon>
        <taxon>Sar</taxon>
        <taxon>Stramenopiles</taxon>
        <taxon>Ochrophyta</taxon>
        <taxon>Pelagophyceae</taxon>
        <taxon>Pelagomonadales</taxon>
        <taxon>Pelagomonadaceae</taxon>
        <taxon>Pelagomonas</taxon>
    </lineage>
</organism>
<dbReference type="Gene3D" id="2.40.10.10">
    <property type="entry name" value="Trypsin-like serine proteases"/>
    <property type="match status" value="2"/>
</dbReference>
<protein>
    <recommendedName>
        <fullName evidence="6">PDZ domain-containing protein</fullName>
    </recommendedName>
</protein>
<evidence type="ECO:0000256" key="1">
    <source>
        <dbReference type="ARBA" id="ARBA00010541"/>
    </source>
</evidence>
<accession>A0A7S4A587</accession>
<dbReference type="PANTHER" id="PTHR43343">
    <property type="entry name" value="PEPTIDASE S12"/>
    <property type="match status" value="1"/>
</dbReference>
<keyword evidence="4" id="KW-0720">Serine protease</keyword>
<dbReference type="Gene3D" id="2.30.42.10">
    <property type="match status" value="1"/>
</dbReference>
<sequence>MMRLATPLRTVLTASLAQRPLGFVVPGFGRLLNKSKPVHRLHSTRGGARSVSDFTTSELKRLLTERGVDFRDCLEKSELVARLQAALRGDYTEEGNTALAGLSAGERNTVKLFERVSPSVAFIQTSVVRSAGPLTMRGEVVPQGSGSGFVWDDQGHIVTNYHVIQQAQKATVTGIGLGDGSMNAYEATLVGAEPEKDIAVLKVRAPKSVLRPITVGSSSELLVGQSVFAIGNPFGLDSTLTQGIVSAVGREVQGVAGRPIKGCVQTDASINPGNSGGPLLDAKGRLVGVNTAIYSPSGASAGIGFAIPVDTVRRIVNQLIRYGRMLRPSMGITVADDQMTRGLAQRLGTPLEGVLVMEAPPNTPGGEAGLTGCMRKAGQLFLGDLITEVNGVAVRTVEDLLALVEETEIGSDVVLRVMRGADASKLETVRVKTVDRAQLR</sequence>
<evidence type="ECO:0000313" key="8">
    <source>
        <dbReference type="EMBL" id="CAH0371444.1"/>
    </source>
</evidence>
<dbReference type="InterPro" id="IPR001940">
    <property type="entry name" value="Peptidase_S1C"/>
</dbReference>
<dbReference type="InterPro" id="IPR001478">
    <property type="entry name" value="PDZ"/>
</dbReference>
<dbReference type="PANTHER" id="PTHR43343:SF3">
    <property type="entry name" value="PROTEASE DO-LIKE 8, CHLOROPLASTIC"/>
    <property type="match status" value="1"/>
</dbReference>
<gene>
    <name evidence="7" type="ORF">PCAL00307_LOCUS19572</name>
    <name evidence="8" type="ORF">PECAL_3P13890</name>
</gene>
<dbReference type="SUPFAM" id="SSF50494">
    <property type="entry name" value="Trypsin-like serine proteases"/>
    <property type="match status" value="1"/>
</dbReference>
<evidence type="ECO:0000256" key="5">
    <source>
        <dbReference type="ARBA" id="ARBA00023026"/>
    </source>
</evidence>
<dbReference type="FunFam" id="2.40.10.10:FF:000001">
    <property type="entry name" value="Periplasmic serine protease DegS"/>
    <property type="match status" value="1"/>
</dbReference>
<keyword evidence="2" id="KW-0645">Protease</keyword>
<keyword evidence="5" id="KW-0843">Virulence</keyword>
<dbReference type="AlphaFoldDB" id="A0A7S4A587"/>
<keyword evidence="3" id="KW-0378">Hydrolase</keyword>
<evidence type="ECO:0000259" key="6">
    <source>
        <dbReference type="PROSITE" id="PS50106"/>
    </source>
</evidence>
<dbReference type="InterPro" id="IPR009003">
    <property type="entry name" value="Peptidase_S1_PA"/>
</dbReference>
<feature type="domain" description="PDZ" evidence="6">
    <location>
        <begin position="319"/>
        <end position="421"/>
    </location>
</feature>
<evidence type="ECO:0000313" key="9">
    <source>
        <dbReference type="Proteomes" id="UP000789595"/>
    </source>
</evidence>
<dbReference type="InterPro" id="IPR043504">
    <property type="entry name" value="Peptidase_S1_PA_chymotrypsin"/>
</dbReference>
<dbReference type="PRINTS" id="PR00834">
    <property type="entry name" value="PROTEASES2C"/>
</dbReference>
<reference evidence="8" key="2">
    <citation type="submission" date="2021-11" db="EMBL/GenBank/DDBJ databases">
        <authorList>
            <consortium name="Genoscope - CEA"/>
            <person name="William W."/>
        </authorList>
    </citation>
    <scope>NUCLEOTIDE SEQUENCE</scope>
</reference>
<reference evidence="7" key="1">
    <citation type="submission" date="2021-01" db="EMBL/GenBank/DDBJ databases">
        <authorList>
            <person name="Corre E."/>
            <person name="Pelletier E."/>
            <person name="Niang G."/>
            <person name="Scheremetjew M."/>
            <person name="Finn R."/>
            <person name="Kale V."/>
            <person name="Holt S."/>
            <person name="Cochrane G."/>
            <person name="Meng A."/>
            <person name="Brown T."/>
            <person name="Cohen L."/>
        </authorList>
    </citation>
    <scope>NUCLEOTIDE SEQUENCE</scope>
    <source>
        <strain evidence="7">CCMP1756</strain>
    </source>
</reference>
<dbReference type="EMBL" id="CAKKNE010000003">
    <property type="protein sequence ID" value="CAH0371444.1"/>
    <property type="molecule type" value="Genomic_DNA"/>
</dbReference>
<evidence type="ECO:0000256" key="3">
    <source>
        <dbReference type="ARBA" id="ARBA00022801"/>
    </source>
</evidence>
<evidence type="ECO:0000256" key="2">
    <source>
        <dbReference type="ARBA" id="ARBA00022670"/>
    </source>
</evidence>